<dbReference type="OrthoDB" id="5304262at2759"/>
<feature type="region of interest" description="Disordered" evidence="1">
    <location>
        <begin position="208"/>
        <end position="276"/>
    </location>
</feature>
<feature type="compositionally biased region" description="Polar residues" evidence="1">
    <location>
        <begin position="60"/>
        <end position="69"/>
    </location>
</feature>
<evidence type="ECO:0000256" key="1">
    <source>
        <dbReference type="SAM" id="MobiDB-lite"/>
    </source>
</evidence>
<sequence length="321" mass="34998">MRSRTSSRPTPIETATSPTTKKESHPPIVPPLTPTTERELRKSCSLLMMNPAPKTRERSATQPATRPMTSGSGAGGISITRAEFEPTLPDMPRSPLPPRTMTESPIPHKPFATESVSSRSHTPPPRSFTNESFTRSHTPPPSAFAFAHTATARKLSASTESGVPMSGVRASQIEIRRVVKDFEPTLPTTIDRNSTFLIAKPTIVEVGGARPRTAGTNSSRSWGELKAGSERSGSIDEEDINKRMSLFPRPRTAHGGESPEDHQQYPMPPLPGSVVRTGSGLKTEIVAEVLPMEKKSKKAGFVQFSAFFKATFRFGKRVRTQ</sequence>
<evidence type="ECO:0000313" key="2">
    <source>
        <dbReference type="EMBL" id="CCX12855.1"/>
    </source>
</evidence>
<evidence type="ECO:0000313" key="3">
    <source>
        <dbReference type="Proteomes" id="UP000018144"/>
    </source>
</evidence>
<proteinExistence type="predicted"/>
<feature type="compositionally biased region" description="Polar residues" evidence="1">
    <location>
        <begin position="114"/>
        <end position="137"/>
    </location>
</feature>
<name>U4L663_PYROM</name>
<accession>U4L663</accession>
<feature type="compositionally biased region" description="Polar residues" evidence="1">
    <location>
        <begin position="1"/>
        <end position="19"/>
    </location>
</feature>
<keyword evidence="3" id="KW-1185">Reference proteome</keyword>
<feature type="region of interest" description="Disordered" evidence="1">
    <location>
        <begin position="1"/>
        <end position="143"/>
    </location>
</feature>
<protein>
    <submittedName>
        <fullName evidence="2">Uncharacterized protein</fullName>
    </submittedName>
</protein>
<dbReference type="Proteomes" id="UP000018144">
    <property type="component" value="Unassembled WGS sequence"/>
</dbReference>
<dbReference type="EMBL" id="HF935725">
    <property type="protein sequence ID" value="CCX12855.1"/>
    <property type="molecule type" value="Genomic_DNA"/>
</dbReference>
<gene>
    <name evidence="2" type="ORF">PCON_12449</name>
</gene>
<organism evidence="2 3">
    <name type="scientific">Pyronema omphalodes (strain CBS 100304)</name>
    <name type="common">Pyronema confluens</name>
    <dbReference type="NCBI Taxonomy" id="1076935"/>
    <lineage>
        <taxon>Eukaryota</taxon>
        <taxon>Fungi</taxon>
        <taxon>Dikarya</taxon>
        <taxon>Ascomycota</taxon>
        <taxon>Pezizomycotina</taxon>
        <taxon>Pezizomycetes</taxon>
        <taxon>Pezizales</taxon>
        <taxon>Pyronemataceae</taxon>
        <taxon>Pyronema</taxon>
    </lineage>
</organism>
<reference evidence="2 3" key="1">
    <citation type="journal article" date="2013" name="PLoS Genet.">
        <title>The genome and development-dependent transcriptomes of Pyronema confluens: a window into fungal evolution.</title>
        <authorList>
            <person name="Traeger S."/>
            <person name="Altegoer F."/>
            <person name="Freitag M."/>
            <person name="Gabaldon T."/>
            <person name="Kempken F."/>
            <person name="Kumar A."/>
            <person name="Marcet-Houben M."/>
            <person name="Poggeler S."/>
            <person name="Stajich J.E."/>
            <person name="Nowrousian M."/>
        </authorList>
    </citation>
    <scope>NUCLEOTIDE SEQUENCE [LARGE SCALE GENOMIC DNA]</scope>
    <source>
        <strain evidence="3">CBS 100304</strain>
        <tissue evidence="2">Vegetative mycelium</tissue>
    </source>
</reference>
<dbReference type="AlphaFoldDB" id="U4L663"/>